<sequence>MPSSAIILLGLLASSNAAPQFTVGDGSTILVPGGGTNSPNPVGPILLPPINSPELEPDKRGLGEPLLQRKSSFSGSPMSPIQALAERTEDLNALKETYFTLLTPINQGTKPSFGTYMVLLHLADILASKGVQVDTITLGDATTIFSPTTNTKRQIFEIGSCKPSDVIGLRATLTSLLLIYGNIPPFEIWNLEQAIIAALKACNEDVIAGPIIPDKPIPGGPLVPDKPVPGGPIVTQSPVPGGPIKPSD</sequence>
<feature type="chain" id="PRO_5001455821" evidence="2">
    <location>
        <begin position="18"/>
        <end position="248"/>
    </location>
</feature>
<feature type="signal peptide" evidence="2">
    <location>
        <begin position="1"/>
        <end position="17"/>
    </location>
</feature>
<proteinExistence type="predicted"/>
<comment type="caution">
    <text evidence="3">The sequence shown here is derived from an EMBL/GenBank/DDBJ whole genome shotgun (WGS) entry which is preliminary data.</text>
</comment>
<name>A0A010RJF4_9PEZI</name>
<evidence type="ECO:0000313" key="4">
    <source>
        <dbReference type="Proteomes" id="UP000020467"/>
    </source>
</evidence>
<dbReference type="OrthoDB" id="4762260at2759"/>
<organism evidence="3 4">
    <name type="scientific">Colletotrichum fioriniae PJ7</name>
    <dbReference type="NCBI Taxonomy" id="1445577"/>
    <lineage>
        <taxon>Eukaryota</taxon>
        <taxon>Fungi</taxon>
        <taxon>Dikarya</taxon>
        <taxon>Ascomycota</taxon>
        <taxon>Pezizomycotina</taxon>
        <taxon>Sordariomycetes</taxon>
        <taxon>Hypocreomycetidae</taxon>
        <taxon>Glomerellales</taxon>
        <taxon>Glomerellaceae</taxon>
        <taxon>Colletotrichum</taxon>
        <taxon>Colletotrichum acutatum species complex</taxon>
    </lineage>
</organism>
<keyword evidence="4" id="KW-1185">Reference proteome</keyword>
<dbReference type="AlphaFoldDB" id="A0A010RJF4"/>
<dbReference type="HOGENOM" id="CLU_1120090_0_0_1"/>
<evidence type="ECO:0000256" key="2">
    <source>
        <dbReference type="SAM" id="SignalP"/>
    </source>
</evidence>
<protein>
    <submittedName>
        <fullName evidence="3">Uncharacterized protein</fullName>
    </submittedName>
</protein>
<evidence type="ECO:0000313" key="3">
    <source>
        <dbReference type="EMBL" id="EXF77949.1"/>
    </source>
</evidence>
<keyword evidence="2" id="KW-0732">Signal</keyword>
<feature type="region of interest" description="Disordered" evidence="1">
    <location>
        <begin position="217"/>
        <end position="248"/>
    </location>
</feature>
<evidence type="ECO:0000256" key="1">
    <source>
        <dbReference type="SAM" id="MobiDB-lite"/>
    </source>
</evidence>
<dbReference type="eggNOG" id="ENOG502S0M4">
    <property type="taxonomic scope" value="Eukaryota"/>
</dbReference>
<accession>A0A010RJF4</accession>
<reference evidence="3 4" key="1">
    <citation type="submission" date="2014-02" db="EMBL/GenBank/DDBJ databases">
        <title>The genome sequence of Colletotrichum fioriniae PJ7.</title>
        <authorList>
            <person name="Baroncelli R."/>
            <person name="Thon M.R."/>
        </authorList>
    </citation>
    <scope>NUCLEOTIDE SEQUENCE [LARGE SCALE GENOMIC DNA]</scope>
    <source>
        <strain evidence="3 4">PJ7</strain>
    </source>
</reference>
<dbReference type="Proteomes" id="UP000020467">
    <property type="component" value="Unassembled WGS sequence"/>
</dbReference>
<gene>
    <name evidence="3" type="ORF">CFIO01_08856</name>
</gene>
<dbReference type="KEGG" id="cfj:CFIO01_08856"/>
<feature type="compositionally biased region" description="Pro residues" evidence="1">
    <location>
        <begin position="217"/>
        <end position="230"/>
    </location>
</feature>
<dbReference type="EMBL" id="JARH01000672">
    <property type="protein sequence ID" value="EXF77949.1"/>
    <property type="molecule type" value="Genomic_DNA"/>
</dbReference>